<feature type="domain" description="AB hydrolase-1" evidence="1">
    <location>
        <begin position="31"/>
        <end position="275"/>
    </location>
</feature>
<organism evidence="2 3">
    <name type="scientific">Maribrevibacterium harenarium</name>
    <dbReference type="NCBI Taxonomy" id="2589817"/>
    <lineage>
        <taxon>Bacteria</taxon>
        <taxon>Pseudomonadati</taxon>
        <taxon>Pseudomonadota</taxon>
        <taxon>Gammaproteobacteria</taxon>
        <taxon>Oceanospirillales</taxon>
        <taxon>Oceanospirillaceae</taxon>
        <taxon>Maribrevibacterium</taxon>
    </lineage>
</organism>
<dbReference type="Gene3D" id="3.40.50.1820">
    <property type="entry name" value="alpha/beta hydrolase"/>
    <property type="match status" value="1"/>
</dbReference>
<dbReference type="RefSeq" id="WP_140587507.1">
    <property type="nucleotide sequence ID" value="NZ_VFRR01000005.1"/>
</dbReference>
<name>A0A501X244_9GAMM</name>
<comment type="caution">
    <text evidence="2">The sequence shown here is derived from an EMBL/GenBank/DDBJ whole genome shotgun (WGS) entry which is preliminary data.</text>
</comment>
<dbReference type="AlphaFoldDB" id="A0A501X244"/>
<reference evidence="2 3" key="1">
    <citation type="submission" date="2019-06" db="EMBL/GenBank/DDBJ databases">
        <title>A novel bacterium of genus Marinomonas, isolated from coastal sand.</title>
        <authorList>
            <person name="Huang H."/>
            <person name="Mo K."/>
            <person name="Hu Y."/>
        </authorList>
    </citation>
    <scope>NUCLEOTIDE SEQUENCE [LARGE SCALE GENOMIC DNA]</scope>
    <source>
        <strain evidence="2 3">HB171799</strain>
    </source>
</reference>
<dbReference type="Proteomes" id="UP000315901">
    <property type="component" value="Unassembled WGS sequence"/>
</dbReference>
<dbReference type="InterPro" id="IPR050228">
    <property type="entry name" value="Carboxylesterase_BioH"/>
</dbReference>
<dbReference type="InterPro" id="IPR029058">
    <property type="entry name" value="AB_hydrolase_fold"/>
</dbReference>
<dbReference type="PANTHER" id="PTHR43194">
    <property type="entry name" value="HYDROLASE ALPHA/BETA FOLD FAMILY"/>
    <property type="match status" value="1"/>
</dbReference>
<protein>
    <submittedName>
        <fullName evidence="2">Alpha/beta hydrolase</fullName>
    </submittedName>
</protein>
<dbReference type="SUPFAM" id="SSF53474">
    <property type="entry name" value="alpha/beta-Hydrolases"/>
    <property type="match status" value="1"/>
</dbReference>
<dbReference type="OrthoDB" id="6159976at2"/>
<proteinExistence type="predicted"/>
<dbReference type="PANTHER" id="PTHR43194:SF2">
    <property type="entry name" value="PEROXISOMAL MEMBRANE PROTEIN LPX1"/>
    <property type="match status" value="1"/>
</dbReference>
<evidence type="ECO:0000259" key="1">
    <source>
        <dbReference type="Pfam" id="PF12697"/>
    </source>
</evidence>
<evidence type="ECO:0000313" key="2">
    <source>
        <dbReference type="EMBL" id="TPE54555.1"/>
    </source>
</evidence>
<dbReference type="Pfam" id="PF12697">
    <property type="entry name" value="Abhydrolase_6"/>
    <property type="match status" value="1"/>
</dbReference>
<dbReference type="InterPro" id="IPR000073">
    <property type="entry name" value="AB_hydrolase_1"/>
</dbReference>
<sequence>MLETTFFENHRVRVGYRLVENPHCSGNRCAVLLHGAGVGGVETFAPMYEYFTEWRWMLIPDLTGMGETTFLHGQEAPITIEQLSEDLEDLLDALMWEKFDLLGYSLGGLVALHLNARRGCSEANLILLEPASLDRASLEDLLDVRRRYRKAAEIIRQTGDVEQGIALFMDSVSPNRRKNPRVEEKTQSRLAHRPHGFAYALDAVTAWVEQAAQGQAMREQLIDSAKNVLLFSGAISHQGLIDHYQALADERLEWHHINLKGCDHSLPFQKPRQIAIHVNRWLVEKK</sequence>
<dbReference type="EMBL" id="VFRR01000005">
    <property type="protein sequence ID" value="TPE54555.1"/>
    <property type="molecule type" value="Genomic_DNA"/>
</dbReference>
<evidence type="ECO:0000313" key="3">
    <source>
        <dbReference type="Proteomes" id="UP000315901"/>
    </source>
</evidence>
<keyword evidence="2" id="KW-0378">Hydrolase</keyword>
<gene>
    <name evidence="2" type="ORF">FJM67_04650</name>
</gene>
<dbReference type="GO" id="GO:0016787">
    <property type="term" value="F:hydrolase activity"/>
    <property type="evidence" value="ECO:0007669"/>
    <property type="project" value="UniProtKB-KW"/>
</dbReference>
<accession>A0A501X244</accession>
<keyword evidence="3" id="KW-1185">Reference proteome</keyword>